<dbReference type="Proteomes" id="UP000722121">
    <property type="component" value="Unassembled WGS sequence"/>
</dbReference>
<protein>
    <submittedName>
        <fullName evidence="2">Helix-turn-helix domain-containing protein</fullName>
    </submittedName>
</protein>
<keyword evidence="3" id="KW-1185">Reference proteome</keyword>
<reference evidence="2 3" key="1">
    <citation type="submission" date="2021-02" db="EMBL/GenBank/DDBJ databases">
        <title>Activity-based single-cell genomes from oceanic crustal fluid captures similar information to metagenomic and metatranscriptomic surveys with orders of magnitude less sampling.</title>
        <authorList>
            <person name="D'Angelo T.S."/>
            <person name="Orcutt B.N."/>
        </authorList>
    </citation>
    <scope>NUCLEOTIDE SEQUENCE [LARGE SCALE GENOMIC DNA]</scope>
    <source>
        <strain evidence="2">AH-315-G07</strain>
    </source>
</reference>
<evidence type="ECO:0000313" key="3">
    <source>
        <dbReference type="Proteomes" id="UP000722121"/>
    </source>
</evidence>
<comment type="caution">
    <text evidence="2">The sequence shown here is derived from an EMBL/GenBank/DDBJ whole genome shotgun (WGS) entry which is preliminary data.</text>
</comment>
<gene>
    <name evidence="2" type="ORF">JYU14_00095</name>
</gene>
<evidence type="ECO:0000259" key="1">
    <source>
        <dbReference type="Pfam" id="PF01381"/>
    </source>
</evidence>
<accession>A0ABS3APB1</accession>
<name>A0ABS3APB1_9BACT</name>
<dbReference type="InterPro" id="IPR001387">
    <property type="entry name" value="Cro/C1-type_HTH"/>
</dbReference>
<dbReference type="Gene3D" id="1.10.260.40">
    <property type="entry name" value="lambda repressor-like DNA-binding domains"/>
    <property type="match status" value="1"/>
</dbReference>
<organism evidence="2 3">
    <name type="scientific">Simkania negevensis</name>
    <dbReference type="NCBI Taxonomy" id="83561"/>
    <lineage>
        <taxon>Bacteria</taxon>
        <taxon>Pseudomonadati</taxon>
        <taxon>Chlamydiota</taxon>
        <taxon>Chlamydiia</taxon>
        <taxon>Parachlamydiales</taxon>
        <taxon>Simkaniaceae</taxon>
        <taxon>Simkania</taxon>
    </lineage>
</organism>
<dbReference type="SUPFAM" id="SSF47413">
    <property type="entry name" value="lambda repressor-like DNA-binding domains"/>
    <property type="match status" value="1"/>
</dbReference>
<dbReference type="Pfam" id="PF01381">
    <property type="entry name" value="HTH_3"/>
    <property type="match status" value="1"/>
</dbReference>
<sequence length="109" mass="12415">MNKKVLSTFDRFMKNSKQKKLYNEEYKELLLSELFLALMEGDDFSVRKLAKVAGISPTVIQEVKSGKKKNITLETFLKIVAACGWTVVVENPRKRGEMKFVLNIDTALA</sequence>
<evidence type="ECO:0000313" key="2">
    <source>
        <dbReference type="EMBL" id="MBN4066471.1"/>
    </source>
</evidence>
<proteinExistence type="predicted"/>
<dbReference type="InterPro" id="IPR010982">
    <property type="entry name" value="Lambda_DNA-bd_dom_sf"/>
</dbReference>
<dbReference type="CDD" id="cd00093">
    <property type="entry name" value="HTH_XRE"/>
    <property type="match status" value="1"/>
</dbReference>
<feature type="domain" description="HTH cro/C1-type" evidence="1">
    <location>
        <begin position="44"/>
        <end position="84"/>
    </location>
</feature>
<dbReference type="EMBL" id="JAFITR010000001">
    <property type="protein sequence ID" value="MBN4066471.1"/>
    <property type="molecule type" value="Genomic_DNA"/>
</dbReference>